<accession>A0A1W1VSI7</accession>
<keyword evidence="2" id="KW-1185">Reference proteome</keyword>
<dbReference type="Proteomes" id="UP000192569">
    <property type="component" value="Chromosome I"/>
</dbReference>
<sequence>MSETAVLRKRKVGGKFGRCFHSAPFRGGFSRGCFIRIPVGAQLVLTRVVRKGAMHELCEPCARRRNRPECPVITDPVSVWEAGGCWAFTESAAEVEAVERAIQEYSERCSA</sequence>
<evidence type="ECO:0000313" key="1">
    <source>
        <dbReference type="EMBL" id="SMB96318.1"/>
    </source>
</evidence>
<dbReference type="AlphaFoldDB" id="A0A1W1VSI7"/>
<organism evidence="1 2">
    <name type="scientific">Thermanaeromonas toyohensis ToBE</name>
    <dbReference type="NCBI Taxonomy" id="698762"/>
    <lineage>
        <taxon>Bacteria</taxon>
        <taxon>Bacillati</taxon>
        <taxon>Bacillota</taxon>
        <taxon>Clostridia</taxon>
        <taxon>Neomoorellales</taxon>
        <taxon>Neomoorellaceae</taxon>
        <taxon>Thermanaeromonas</taxon>
    </lineage>
</organism>
<gene>
    <name evidence="1" type="ORF">SAMN00808754_1450</name>
</gene>
<evidence type="ECO:0000313" key="2">
    <source>
        <dbReference type="Proteomes" id="UP000192569"/>
    </source>
</evidence>
<reference evidence="1 2" key="1">
    <citation type="submission" date="2017-04" db="EMBL/GenBank/DDBJ databases">
        <authorList>
            <person name="Afonso C.L."/>
            <person name="Miller P.J."/>
            <person name="Scott M.A."/>
            <person name="Spackman E."/>
            <person name="Goraichik I."/>
            <person name="Dimitrov K.M."/>
            <person name="Suarez D.L."/>
            <person name="Swayne D.E."/>
        </authorList>
    </citation>
    <scope>NUCLEOTIDE SEQUENCE [LARGE SCALE GENOMIC DNA]</scope>
    <source>
        <strain evidence="1 2">ToBE</strain>
    </source>
</reference>
<proteinExistence type="predicted"/>
<dbReference type="EMBL" id="LT838272">
    <property type="protein sequence ID" value="SMB96318.1"/>
    <property type="molecule type" value="Genomic_DNA"/>
</dbReference>
<protein>
    <submittedName>
        <fullName evidence="1">Uncharacterized protein</fullName>
    </submittedName>
</protein>
<name>A0A1W1VSI7_9FIRM</name>